<dbReference type="EMBL" id="JAQIZT010000011">
    <property type="protein sequence ID" value="KAJ6979385.1"/>
    <property type="molecule type" value="Genomic_DNA"/>
</dbReference>
<keyword evidence="2" id="KW-1185">Reference proteome</keyword>
<proteinExistence type="predicted"/>
<protein>
    <submittedName>
        <fullName evidence="1">Uncharacterized protein</fullName>
    </submittedName>
</protein>
<gene>
    <name evidence="1" type="ORF">NC653_027516</name>
</gene>
<sequence length="92" mass="10608">MFGPFLFSSQLTTSQGALSNFPKRSFEEHTRLSANGKYRRLQFLFTTSFFLEGFAAIKILDACSKMRALEISLPVLAYEMHMQLTRRQCLSF</sequence>
<evidence type="ECO:0000313" key="1">
    <source>
        <dbReference type="EMBL" id="KAJ6979385.1"/>
    </source>
</evidence>
<dbReference type="Proteomes" id="UP001164929">
    <property type="component" value="Chromosome 11"/>
</dbReference>
<dbReference type="AlphaFoldDB" id="A0AAD6Q6A2"/>
<comment type="caution">
    <text evidence="1">The sequence shown here is derived from an EMBL/GenBank/DDBJ whole genome shotgun (WGS) entry which is preliminary data.</text>
</comment>
<reference evidence="1" key="1">
    <citation type="journal article" date="2023" name="Mol. Ecol. Resour.">
        <title>Chromosome-level genome assembly of a triploid poplar Populus alba 'Berolinensis'.</title>
        <authorList>
            <person name="Chen S."/>
            <person name="Yu Y."/>
            <person name="Wang X."/>
            <person name="Wang S."/>
            <person name="Zhang T."/>
            <person name="Zhou Y."/>
            <person name="He R."/>
            <person name="Meng N."/>
            <person name="Wang Y."/>
            <person name="Liu W."/>
            <person name="Liu Z."/>
            <person name="Liu J."/>
            <person name="Guo Q."/>
            <person name="Huang H."/>
            <person name="Sederoff R.R."/>
            <person name="Wang G."/>
            <person name="Qu G."/>
            <person name="Chen S."/>
        </authorList>
    </citation>
    <scope>NUCLEOTIDE SEQUENCE</scope>
    <source>
        <strain evidence="1">SC-2020</strain>
    </source>
</reference>
<organism evidence="1 2">
    <name type="scientific">Populus alba x Populus x berolinensis</name>
    <dbReference type="NCBI Taxonomy" id="444605"/>
    <lineage>
        <taxon>Eukaryota</taxon>
        <taxon>Viridiplantae</taxon>
        <taxon>Streptophyta</taxon>
        <taxon>Embryophyta</taxon>
        <taxon>Tracheophyta</taxon>
        <taxon>Spermatophyta</taxon>
        <taxon>Magnoliopsida</taxon>
        <taxon>eudicotyledons</taxon>
        <taxon>Gunneridae</taxon>
        <taxon>Pentapetalae</taxon>
        <taxon>rosids</taxon>
        <taxon>fabids</taxon>
        <taxon>Malpighiales</taxon>
        <taxon>Salicaceae</taxon>
        <taxon>Saliceae</taxon>
        <taxon>Populus</taxon>
    </lineage>
</organism>
<accession>A0AAD6Q6A2</accession>
<evidence type="ECO:0000313" key="2">
    <source>
        <dbReference type="Proteomes" id="UP001164929"/>
    </source>
</evidence>
<name>A0AAD6Q6A2_9ROSI</name>